<evidence type="ECO:0000256" key="1">
    <source>
        <dbReference type="SAM" id="Phobius"/>
    </source>
</evidence>
<dbReference type="RefSeq" id="WP_076347696.1">
    <property type="nucleotide sequence ID" value="NZ_FTOO01000008.1"/>
</dbReference>
<protein>
    <submittedName>
        <fullName evidence="2">Uncharacterized protein YpmB</fullName>
    </submittedName>
</protein>
<accession>A0A1N7NF00</accession>
<reference evidence="3" key="1">
    <citation type="submission" date="2017-01" db="EMBL/GenBank/DDBJ databases">
        <authorList>
            <person name="Varghese N."/>
            <person name="Submissions S."/>
        </authorList>
    </citation>
    <scope>NUCLEOTIDE SEQUENCE [LARGE SCALE GENOMIC DNA]</scope>
    <source>
        <strain evidence="3">DSM 16176</strain>
    </source>
</reference>
<name>A0A1N7NF00_9BACL</name>
<keyword evidence="1" id="KW-1133">Transmembrane helix</keyword>
<gene>
    <name evidence="2" type="ORF">SAMN05421799_10875</name>
</gene>
<evidence type="ECO:0000313" key="2">
    <source>
        <dbReference type="EMBL" id="SIS96934.1"/>
    </source>
</evidence>
<feature type="transmembrane region" description="Helical" evidence="1">
    <location>
        <begin position="6"/>
        <end position="29"/>
    </location>
</feature>
<sequence length="169" mass="19018">MKRKVWWISVPIATVVIGTGCLMYFWNLLTPYWQAEQRAAEYVLNHTPIDRLESYSVFTADGVEDVFRGQDQFGRSWYAFYVPQLDRSFVLPASAVLPEREIAQRAAAYGMQVESIVLGYVANTNASASWAKAGTAVYEVTGRSHGHLAFLYFNASTGQLLWKYALVSS</sequence>
<dbReference type="PROSITE" id="PS51257">
    <property type="entry name" value="PROKAR_LIPOPROTEIN"/>
    <property type="match status" value="1"/>
</dbReference>
<proteinExistence type="predicted"/>
<organism evidence="2 3">
    <name type="scientific">Alicyclobacillus vulcanalis</name>
    <dbReference type="NCBI Taxonomy" id="252246"/>
    <lineage>
        <taxon>Bacteria</taxon>
        <taxon>Bacillati</taxon>
        <taxon>Bacillota</taxon>
        <taxon>Bacilli</taxon>
        <taxon>Bacillales</taxon>
        <taxon>Alicyclobacillaceae</taxon>
        <taxon>Alicyclobacillus</taxon>
    </lineage>
</organism>
<keyword evidence="1" id="KW-0812">Transmembrane</keyword>
<dbReference type="AlphaFoldDB" id="A0A1N7NF00"/>
<keyword evidence="3" id="KW-1185">Reference proteome</keyword>
<dbReference type="EMBL" id="FTOO01000008">
    <property type="protein sequence ID" value="SIS96934.1"/>
    <property type="molecule type" value="Genomic_DNA"/>
</dbReference>
<evidence type="ECO:0000313" key="3">
    <source>
        <dbReference type="Proteomes" id="UP000186156"/>
    </source>
</evidence>
<dbReference type="Proteomes" id="UP000186156">
    <property type="component" value="Unassembled WGS sequence"/>
</dbReference>
<dbReference type="OrthoDB" id="2374553at2"/>
<keyword evidence="1" id="KW-0472">Membrane</keyword>
<dbReference type="STRING" id="252246.SAMN05421799_10875"/>